<dbReference type="InterPro" id="IPR002197">
    <property type="entry name" value="HTH_Fis"/>
</dbReference>
<dbReference type="PANTHER" id="PTHR32071:SF99">
    <property type="entry name" value="TRANSCRIPTIONAL REGULATORY PROTEIN"/>
    <property type="match status" value="1"/>
</dbReference>
<name>A0A063Y2W1_9GAMM</name>
<dbReference type="PROSITE" id="PS00675">
    <property type="entry name" value="SIGMA54_INTERACT_1"/>
    <property type="match status" value="1"/>
</dbReference>
<dbReference type="InterPro" id="IPR002078">
    <property type="entry name" value="Sigma_54_int"/>
</dbReference>
<dbReference type="OrthoDB" id="9804019at2"/>
<dbReference type="PROSITE" id="PS00688">
    <property type="entry name" value="SIGMA54_INTERACT_3"/>
    <property type="match status" value="1"/>
</dbReference>
<feature type="domain" description="Sigma-54 factor interaction" evidence="5">
    <location>
        <begin position="157"/>
        <end position="387"/>
    </location>
</feature>
<dbReference type="SUPFAM" id="SSF52540">
    <property type="entry name" value="P-loop containing nucleoside triphosphate hydrolases"/>
    <property type="match status" value="1"/>
</dbReference>
<keyword evidence="6" id="KW-0966">Cell projection</keyword>
<evidence type="ECO:0000256" key="4">
    <source>
        <dbReference type="ARBA" id="ARBA00023163"/>
    </source>
</evidence>
<reference evidence="6 7" key="1">
    <citation type="journal article" date="2005" name="Int. J. Syst. Evol. Microbiol.">
        <title>Nitrincola lacisaponensis gen. nov., sp. nov., a novel alkaliphilic bacterium isolated from an alkaline, saline lake.</title>
        <authorList>
            <person name="Dimitriu P.A."/>
            <person name="Shukla S.K."/>
            <person name="Conradt J."/>
            <person name="Marquez M.C."/>
            <person name="Ventosa A."/>
            <person name="Maglia A."/>
            <person name="Peyton B.M."/>
            <person name="Pinkart H.C."/>
            <person name="Mormile M.R."/>
        </authorList>
    </citation>
    <scope>NUCLEOTIDE SEQUENCE [LARGE SCALE GENOMIC DNA]</scope>
    <source>
        <strain evidence="6 7">4CA</strain>
    </source>
</reference>
<dbReference type="GO" id="GO:0043565">
    <property type="term" value="F:sequence-specific DNA binding"/>
    <property type="evidence" value="ECO:0007669"/>
    <property type="project" value="InterPro"/>
</dbReference>
<dbReference type="InterPro" id="IPR009057">
    <property type="entry name" value="Homeodomain-like_sf"/>
</dbReference>
<accession>A0A063Y2W1</accession>
<comment type="caution">
    <text evidence="6">The sequence shown here is derived from an EMBL/GenBank/DDBJ whole genome shotgun (WGS) entry which is preliminary data.</text>
</comment>
<keyword evidence="6" id="KW-0282">Flagellum</keyword>
<dbReference type="FunFam" id="3.40.50.300:FF:000006">
    <property type="entry name" value="DNA-binding transcriptional regulator NtrC"/>
    <property type="match status" value="1"/>
</dbReference>
<evidence type="ECO:0000313" key="7">
    <source>
        <dbReference type="Proteomes" id="UP000027318"/>
    </source>
</evidence>
<evidence type="ECO:0000313" key="6">
    <source>
        <dbReference type="EMBL" id="KDE40663.1"/>
    </source>
</evidence>
<dbReference type="Proteomes" id="UP000027318">
    <property type="component" value="Unassembled WGS sequence"/>
</dbReference>
<dbReference type="InterPro" id="IPR025662">
    <property type="entry name" value="Sigma_54_int_dom_ATP-bd_1"/>
</dbReference>
<evidence type="ECO:0000256" key="3">
    <source>
        <dbReference type="ARBA" id="ARBA00023015"/>
    </source>
</evidence>
<dbReference type="SUPFAM" id="SSF55785">
    <property type="entry name" value="PYP-like sensor domain (PAS domain)"/>
    <property type="match status" value="1"/>
</dbReference>
<dbReference type="PATRIC" id="fig|267850.7.peg.1250"/>
<dbReference type="Gene3D" id="3.40.50.300">
    <property type="entry name" value="P-loop containing nucleotide triphosphate hydrolases"/>
    <property type="match status" value="1"/>
</dbReference>
<dbReference type="GO" id="GO:0006355">
    <property type="term" value="P:regulation of DNA-templated transcription"/>
    <property type="evidence" value="ECO:0007669"/>
    <property type="project" value="InterPro"/>
</dbReference>
<dbReference type="Gene3D" id="1.10.10.60">
    <property type="entry name" value="Homeodomain-like"/>
    <property type="match status" value="1"/>
</dbReference>
<dbReference type="InterPro" id="IPR025944">
    <property type="entry name" value="Sigma_54_int_dom_CS"/>
</dbReference>
<dbReference type="RefSeq" id="WP_036544964.1">
    <property type="nucleotide sequence ID" value="NZ_JMSZ01000016.1"/>
</dbReference>
<dbReference type="SUPFAM" id="SSF46689">
    <property type="entry name" value="Homeodomain-like"/>
    <property type="match status" value="1"/>
</dbReference>
<dbReference type="AlphaFoldDB" id="A0A063Y2W1"/>
<dbReference type="Pfam" id="PF25601">
    <property type="entry name" value="AAA_lid_14"/>
    <property type="match status" value="1"/>
</dbReference>
<dbReference type="PRINTS" id="PR01590">
    <property type="entry name" value="HTHFIS"/>
</dbReference>
<keyword evidence="6" id="KW-0969">Cilium</keyword>
<proteinExistence type="predicted"/>
<dbReference type="Pfam" id="PF00158">
    <property type="entry name" value="Sigma54_activat"/>
    <property type="match status" value="1"/>
</dbReference>
<dbReference type="InterPro" id="IPR058031">
    <property type="entry name" value="AAA_lid_NorR"/>
</dbReference>
<dbReference type="Gene3D" id="1.10.8.60">
    <property type="match status" value="1"/>
</dbReference>
<keyword evidence="2" id="KW-0067">ATP-binding</keyword>
<dbReference type="InterPro" id="IPR003593">
    <property type="entry name" value="AAA+_ATPase"/>
</dbReference>
<sequence>MTDHYGKTFDTRILRTRILKFLQHSFDDFYEHTIAADKKGILTWMSESYCEFLGLKESPVGKHITDIIPNSYLPQVIASGKPVLLDVLYIRNQWVLVSAVPLLNEHKEVEGAFAFVATDTPSTAKPLLAKYNRLQSEVRNSKHYQSERSSRYQLSQIAGQSEALKTVKHQIRQAARFDISVLLTGETGTGKELFAHALHNLSDRADKPFVSINVAAIPDTLIEAEFFGVAPGAFTGAKKEGRPGKIEIAQDGTLFLDEIGDMPLPLQSKLLRVLQEKEFEKVGSNAVQATNVRIVAATSRDLLQMVSMGEFRADLYYRLSAMPIHLPPLRERMEDIELLSERILDECCERLGVATKELTEDALMLLRSHDWPGNVRELYNVIERACIMNEKASHISSKGFRDVFSNNLIRHEELRPPKALVPAKTPEAVIQTDTDDTCTGSLKEQIRQAERRAILQALRQCGGHKTRAAQQLGISRAALYQKLEILQIN</sequence>
<gene>
    <name evidence="6" type="ORF">ADINL_1255</name>
</gene>
<organism evidence="6 7">
    <name type="scientific">Nitrincola lacisaponensis</name>
    <dbReference type="NCBI Taxonomy" id="267850"/>
    <lineage>
        <taxon>Bacteria</taxon>
        <taxon>Pseudomonadati</taxon>
        <taxon>Pseudomonadota</taxon>
        <taxon>Gammaproteobacteria</taxon>
        <taxon>Oceanospirillales</taxon>
        <taxon>Oceanospirillaceae</taxon>
        <taxon>Nitrincola</taxon>
    </lineage>
</organism>
<keyword evidence="1" id="KW-0547">Nucleotide-binding</keyword>
<evidence type="ECO:0000256" key="2">
    <source>
        <dbReference type="ARBA" id="ARBA00022840"/>
    </source>
</evidence>
<dbReference type="InterPro" id="IPR027417">
    <property type="entry name" value="P-loop_NTPase"/>
</dbReference>
<dbReference type="GO" id="GO:0005524">
    <property type="term" value="F:ATP binding"/>
    <property type="evidence" value="ECO:0007669"/>
    <property type="project" value="UniProtKB-KW"/>
</dbReference>
<keyword evidence="4" id="KW-0804">Transcription</keyword>
<evidence type="ECO:0000259" key="5">
    <source>
        <dbReference type="PROSITE" id="PS50045"/>
    </source>
</evidence>
<dbReference type="InterPro" id="IPR035965">
    <property type="entry name" value="PAS-like_dom_sf"/>
</dbReference>
<evidence type="ECO:0000256" key="1">
    <source>
        <dbReference type="ARBA" id="ARBA00022741"/>
    </source>
</evidence>
<dbReference type="STRING" id="267850.ADINL_1255"/>
<protein>
    <submittedName>
        <fullName evidence="6">Flagellar regulatory protein FleQ</fullName>
    </submittedName>
</protein>
<dbReference type="SMART" id="SM00382">
    <property type="entry name" value="AAA"/>
    <property type="match status" value="1"/>
</dbReference>
<keyword evidence="7" id="KW-1185">Reference proteome</keyword>
<dbReference type="Gene3D" id="3.30.450.20">
    <property type="entry name" value="PAS domain"/>
    <property type="match status" value="1"/>
</dbReference>
<dbReference type="PANTHER" id="PTHR32071">
    <property type="entry name" value="TRANSCRIPTIONAL REGULATORY PROTEIN"/>
    <property type="match status" value="1"/>
</dbReference>
<dbReference type="PROSITE" id="PS50045">
    <property type="entry name" value="SIGMA54_INTERACT_4"/>
    <property type="match status" value="1"/>
</dbReference>
<dbReference type="Pfam" id="PF02954">
    <property type="entry name" value="HTH_8"/>
    <property type="match status" value="1"/>
</dbReference>
<dbReference type="CDD" id="cd00009">
    <property type="entry name" value="AAA"/>
    <property type="match status" value="1"/>
</dbReference>
<keyword evidence="3" id="KW-0805">Transcription regulation</keyword>
<dbReference type="EMBL" id="JMSZ01000016">
    <property type="protein sequence ID" value="KDE40663.1"/>
    <property type="molecule type" value="Genomic_DNA"/>
</dbReference>